<keyword evidence="6" id="KW-0732">Signal</keyword>
<keyword evidence="7" id="KW-1185">Reference proteome</keyword>
<dbReference type="RefSeq" id="XP_032806763.1">
    <property type="nucleotide sequence ID" value="XM_032950872.1"/>
</dbReference>
<evidence type="ECO:0000256" key="3">
    <source>
        <dbReference type="ARBA" id="ARBA00022702"/>
    </source>
</evidence>
<comment type="subunit">
    <text evidence="2">Homodimer; disulfide-linked.</text>
</comment>
<evidence type="ECO:0000256" key="6">
    <source>
        <dbReference type="SAM" id="SignalP"/>
    </source>
</evidence>
<accession>A0AAJ7SY60</accession>
<dbReference type="KEGG" id="pmrn:116940710"/>
<evidence type="ECO:0000256" key="5">
    <source>
        <dbReference type="SAM" id="MobiDB-lite"/>
    </source>
</evidence>
<feature type="compositionally biased region" description="Basic residues" evidence="5">
    <location>
        <begin position="270"/>
        <end position="279"/>
    </location>
</feature>
<evidence type="ECO:0000256" key="4">
    <source>
        <dbReference type="ARBA" id="ARBA00023157"/>
    </source>
</evidence>
<comment type="similarity">
    <text evidence="1">Belongs to the stanniocalcin family.</text>
</comment>
<dbReference type="InterPro" id="IPR004978">
    <property type="entry name" value="Stanniocalcin"/>
</dbReference>
<protein>
    <submittedName>
        <fullName evidence="8">Stanniocalcin-2</fullName>
    </submittedName>
</protein>
<evidence type="ECO:0000313" key="8">
    <source>
        <dbReference type="RefSeq" id="XP_032806763.1"/>
    </source>
</evidence>
<keyword evidence="4" id="KW-1015">Disulfide bond</keyword>
<name>A0AAJ7SY60_PETMA</name>
<reference evidence="8" key="1">
    <citation type="submission" date="2025-08" db="UniProtKB">
        <authorList>
            <consortium name="RefSeq"/>
        </authorList>
    </citation>
    <scope>IDENTIFICATION</scope>
    <source>
        <tissue evidence="8">Sperm</tissue>
    </source>
</reference>
<dbReference type="Pfam" id="PF03298">
    <property type="entry name" value="Stanniocalcin"/>
    <property type="match status" value="1"/>
</dbReference>
<proteinExistence type="inferred from homology"/>
<dbReference type="Proteomes" id="UP001318040">
    <property type="component" value="Chromosome 9"/>
</dbReference>
<dbReference type="GO" id="GO:0005615">
    <property type="term" value="C:extracellular space"/>
    <property type="evidence" value="ECO:0007669"/>
    <property type="project" value="TreeGrafter"/>
</dbReference>
<organism evidence="7 8">
    <name type="scientific">Petromyzon marinus</name>
    <name type="common">Sea lamprey</name>
    <dbReference type="NCBI Taxonomy" id="7757"/>
    <lineage>
        <taxon>Eukaryota</taxon>
        <taxon>Metazoa</taxon>
        <taxon>Chordata</taxon>
        <taxon>Craniata</taxon>
        <taxon>Vertebrata</taxon>
        <taxon>Cyclostomata</taxon>
        <taxon>Hyperoartia</taxon>
        <taxon>Petromyzontiformes</taxon>
        <taxon>Petromyzontidae</taxon>
        <taxon>Petromyzon</taxon>
    </lineage>
</organism>
<feature type="region of interest" description="Disordered" evidence="5">
    <location>
        <begin position="214"/>
        <end position="279"/>
    </location>
</feature>
<feature type="compositionally biased region" description="Basic and acidic residues" evidence="5">
    <location>
        <begin position="232"/>
        <end position="263"/>
    </location>
</feature>
<dbReference type="AlphaFoldDB" id="A0AAJ7SY60"/>
<evidence type="ECO:0000313" key="7">
    <source>
        <dbReference type="Proteomes" id="UP001318040"/>
    </source>
</evidence>
<dbReference type="GO" id="GO:0006874">
    <property type="term" value="P:intracellular calcium ion homeostasis"/>
    <property type="evidence" value="ECO:0007669"/>
    <property type="project" value="TreeGrafter"/>
</dbReference>
<sequence>MGFASRARLLLLLVACLHATAPSPVTAHPTDGAAEKDGGAGSLPKTRLSMQGAVEVGQCLVAAADAGCGAFACLENTTCDSPGLQALCAELVRHADMYDVQGKSFIKEALKCMAQGLRGRFNCNQRKCSALSDLALQLQRECYHRHELCAAAKPNAEAMALSVPHPTALPKGPYLELLRALFSCDNATSAAVRRALSARLGKAHASALAQMLGGSAPRRQHPGKPAPGEASEGGREGGKEGGKEGSRDGGREVGKEGGKDGGRRGASGAHHPKSGKSSQ</sequence>
<feature type="chain" id="PRO_5042555841" evidence="6">
    <location>
        <begin position="28"/>
        <end position="279"/>
    </location>
</feature>
<feature type="signal peptide" evidence="6">
    <location>
        <begin position="1"/>
        <end position="27"/>
    </location>
</feature>
<gene>
    <name evidence="8" type="primary">STC2</name>
</gene>
<evidence type="ECO:0000256" key="1">
    <source>
        <dbReference type="ARBA" id="ARBA00008693"/>
    </source>
</evidence>
<dbReference type="GO" id="GO:0005179">
    <property type="term" value="F:hormone activity"/>
    <property type="evidence" value="ECO:0007669"/>
    <property type="project" value="UniProtKB-KW"/>
</dbReference>
<keyword evidence="3" id="KW-0372">Hormone</keyword>
<evidence type="ECO:0000256" key="2">
    <source>
        <dbReference type="ARBA" id="ARBA00011748"/>
    </source>
</evidence>
<dbReference type="PANTHER" id="PTHR11245:SF6">
    <property type="entry name" value="DUF19 DOMAIN-CONTAINING PROTEIN"/>
    <property type="match status" value="1"/>
</dbReference>
<dbReference type="PANTHER" id="PTHR11245">
    <property type="entry name" value="STANNIOCALCIN"/>
    <property type="match status" value="1"/>
</dbReference>